<dbReference type="InParanoid" id="A0A1Y1YLY7"/>
<evidence type="ECO:0000259" key="1">
    <source>
        <dbReference type="Pfam" id="PF25340"/>
    </source>
</evidence>
<gene>
    <name evidence="2" type="ORF">K493DRAFT_280209</name>
</gene>
<dbReference type="InterPro" id="IPR057321">
    <property type="entry name" value="RFX1-4/6/8-like_BCD"/>
</dbReference>
<comment type="caution">
    <text evidence="2">The sequence shown here is derived from an EMBL/GenBank/DDBJ whole genome shotgun (WGS) entry which is preliminary data.</text>
</comment>
<dbReference type="GO" id="GO:0000978">
    <property type="term" value="F:RNA polymerase II cis-regulatory region sequence-specific DNA binding"/>
    <property type="evidence" value="ECO:0007669"/>
    <property type="project" value="TreeGrafter"/>
</dbReference>
<dbReference type="STRING" id="1314790.A0A1Y1YLY7"/>
<protein>
    <recommendedName>
        <fullName evidence="1">RFX1-4/6/8-like BCD domain-containing protein</fullName>
    </recommendedName>
</protein>
<evidence type="ECO:0000313" key="2">
    <source>
        <dbReference type="EMBL" id="ORX98853.1"/>
    </source>
</evidence>
<evidence type="ECO:0000313" key="3">
    <source>
        <dbReference type="Proteomes" id="UP000193498"/>
    </source>
</evidence>
<dbReference type="Proteomes" id="UP000193498">
    <property type="component" value="Unassembled WGS sequence"/>
</dbReference>
<reference evidence="2 3" key="1">
    <citation type="submission" date="2016-07" db="EMBL/GenBank/DDBJ databases">
        <title>Pervasive Adenine N6-methylation of Active Genes in Fungi.</title>
        <authorList>
            <consortium name="DOE Joint Genome Institute"/>
            <person name="Mondo S.J."/>
            <person name="Dannebaum R.O."/>
            <person name="Kuo R.C."/>
            <person name="Labutti K."/>
            <person name="Haridas S."/>
            <person name="Kuo A."/>
            <person name="Salamov A."/>
            <person name="Ahrendt S.R."/>
            <person name="Lipzen A."/>
            <person name="Sullivan W."/>
            <person name="Andreopoulos W.B."/>
            <person name="Clum A."/>
            <person name="Lindquist E."/>
            <person name="Daum C."/>
            <person name="Ramamoorthy G.K."/>
            <person name="Gryganskyi A."/>
            <person name="Culley D."/>
            <person name="Magnuson J.K."/>
            <person name="James T.Y."/>
            <person name="O'Malley M.A."/>
            <person name="Stajich J.E."/>
            <person name="Spatafora J.W."/>
            <person name="Visel A."/>
            <person name="Grigoriev I.V."/>
        </authorList>
    </citation>
    <scope>NUCLEOTIDE SEQUENCE [LARGE SCALE GENOMIC DNA]</scope>
    <source>
        <strain evidence="2 3">CBS 931.73</strain>
    </source>
</reference>
<dbReference type="OrthoDB" id="10056949at2759"/>
<dbReference type="InterPro" id="IPR039779">
    <property type="entry name" value="RFX-like"/>
</dbReference>
<keyword evidence="3" id="KW-1185">Reference proteome</keyword>
<dbReference type="EMBL" id="MCFE01000106">
    <property type="protein sequence ID" value="ORX98853.1"/>
    <property type="molecule type" value="Genomic_DNA"/>
</dbReference>
<proteinExistence type="predicted"/>
<dbReference type="GO" id="GO:0000981">
    <property type="term" value="F:DNA-binding transcription factor activity, RNA polymerase II-specific"/>
    <property type="evidence" value="ECO:0007669"/>
    <property type="project" value="TreeGrafter"/>
</dbReference>
<dbReference type="PANTHER" id="PTHR12619:SF5">
    <property type="entry name" value="TRANSCRIPTION FACTOR RFX4"/>
    <property type="match status" value="1"/>
</dbReference>
<dbReference type="PANTHER" id="PTHR12619">
    <property type="entry name" value="RFX TRANSCRIPTION FACTOR FAMILY"/>
    <property type="match status" value="1"/>
</dbReference>
<accession>A0A1Y1YLY7</accession>
<dbReference type="Pfam" id="PF25340">
    <property type="entry name" value="BCD_RFX"/>
    <property type="match status" value="1"/>
</dbReference>
<dbReference type="AlphaFoldDB" id="A0A1Y1YLY7"/>
<organism evidence="2 3">
    <name type="scientific">Basidiobolus meristosporus CBS 931.73</name>
    <dbReference type="NCBI Taxonomy" id="1314790"/>
    <lineage>
        <taxon>Eukaryota</taxon>
        <taxon>Fungi</taxon>
        <taxon>Fungi incertae sedis</taxon>
        <taxon>Zoopagomycota</taxon>
        <taxon>Entomophthoromycotina</taxon>
        <taxon>Basidiobolomycetes</taxon>
        <taxon>Basidiobolales</taxon>
        <taxon>Basidiobolaceae</taxon>
        <taxon>Basidiobolus</taxon>
    </lineage>
</organism>
<sequence length="155" mass="17449">MALDWADVDFHSLRDQAYVICHCTKADLVQICMLQVHPLDPTSSTNLGCEPVEIDIKQLLETSAPLEQWVCWIEKIYGRYVGENSSIDGIGNIQSFVMKWSYFGSLVVRDLSIRSAQSFGEFTTASLEIGWGWGLTANHPFKPMFRILSNPAAVY</sequence>
<feature type="domain" description="RFX1-4/6/8-like BCD" evidence="1">
    <location>
        <begin position="1"/>
        <end position="124"/>
    </location>
</feature>
<name>A0A1Y1YLY7_9FUNG</name>